<comment type="caution">
    <text evidence="2">The sequence shown here is derived from an EMBL/GenBank/DDBJ whole genome shotgun (WGS) entry which is preliminary data.</text>
</comment>
<dbReference type="AlphaFoldDB" id="A0A066U4G6"/>
<reference evidence="2 3" key="1">
    <citation type="submission" date="2014-05" db="EMBL/GenBank/DDBJ databases">
        <title>Draft genome sequence of Amycolatopsis rifamycinica DSM 46095.</title>
        <authorList>
            <person name="Lal R."/>
            <person name="Saxena A."/>
            <person name="Kumari R."/>
            <person name="Mukherjee U."/>
            <person name="Singh P."/>
            <person name="Sangwan N."/>
            <person name="Mahato N.K."/>
        </authorList>
    </citation>
    <scope>NUCLEOTIDE SEQUENCE [LARGE SCALE GENOMIC DNA]</scope>
    <source>
        <strain evidence="2 3">DSM 46095</strain>
    </source>
</reference>
<evidence type="ECO:0000313" key="3">
    <source>
        <dbReference type="Proteomes" id="UP000027345"/>
    </source>
</evidence>
<dbReference type="eggNOG" id="ENOG5032XRK">
    <property type="taxonomic scope" value="Bacteria"/>
</dbReference>
<evidence type="ECO:0000256" key="1">
    <source>
        <dbReference type="SAM" id="MobiDB-lite"/>
    </source>
</evidence>
<proteinExistence type="predicted"/>
<accession>A0A066U4G6</accession>
<keyword evidence="3" id="KW-1185">Reference proteome</keyword>
<feature type="region of interest" description="Disordered" evidence="1">
    <location>
        <begin position="214"/>
        <end position="239"/>
    </location>
</feature>
<dbReference type="RefSeq" id="WP_043781901.1">
    <property type="nucleotide sequence ID" value="NZ_JMQI01000039.1"/>
</dbReference>
<dbReference type="EMBL" id="JMQI01000039">
    <property type="protein sequence ID" value="KDN20732.1"/>
    <property type="molecule type" value="Genomic_DNA"/>
</dbReference>
<sequence length="463" mass="54007">MTEPYPIVEQRPLDPAQTKGKFFWRKEYREHGELPRPNAHQVFVYRVDGEYVLDSAQRRLDEEQVVRATHVSLVDLTRDAEVLVELAIPSAEADDFTMRVTFVCTVTNAVSVVREGRGDAQTLLRAYLKSHHRIFELGLEYRLGQINEVRRDVNAQVKAFTTLKPPVISGIAVELRSVEVLTPDEYRQLMGNRRSIEYQHVLDTTQQRLEHSLTKERQHNDQYLERDRTGHDHRLSTERQAHEQQLEWDRVHHSGVVGIEQQRYELDRLADRKAFDRHQRGQDREEMTALAEIIRNNPDSALANAYVAGSLDASEMAERLLVENRYRGEIERTERQAAFDRRHEERLYEIERRNEERRWNREQYREERKWRREDHGLARAETRRREEITLEVIRELGKHGYLDMTNLDPNTLITKLTGAEPREQLEGGGATAPAADGRPSPAPRAGLDETEDDDTGVREEDVS</sequence>
<evidence type="ECO:0000313" key="2">
    <source>
        <dbReference type="EMBL" id="KDN20732.1"/>
    </source>
</evidence>
<dbReference type="OrthoDB" id="4132762at2"/>
<feature type="region of interest" description="Disordered" evidence="1">
    <location>
        <begin position="416"/>
        <end position="463"/>
    </location>
</feature>
<protein>
    <submittedName>
        <fullName evidence="2">Uncharacterized protein</fullName>
    </submittedName>
</protein>
<organism evidence="2 3">
    <name type="scientific">Amycolatopsis rifamycinica</name>
    <dbReference type="NCBI Taxonomy" id="287986"/>
    <lineage>
        <taxon>Bacteria</taxon>
        <taxon>Bacillati</taxon>
        <taxon>Actinomycetota</taxon>
        <taxon>Actinomycetes</taxon>
        <taxon>Pseudonocardiales</taxon>
        <taxon>Pseudonocardiaceae</taxon>
        <taxon>Amycolatopsis</taxon>
    </lineage>
</organism>
<gene>
    <name evidence="2" type="ORF">DV20_18770</name>
</gene>
<dbReference type="Proteomes" id="UP000027345">
    <property type="component" value="Unassembled WGS sequence"/>
</dbReference>
<dbReference type="STRING" id="287986.DV20_18770"/>
<name>A0A066U4G6_9PSEU</name>